<feature type="domain" description="DNA-binding transcriptional repressor CapW C-terminal dimerisation" evidence="1">
    <location>
        <begin position="2"/>
        <end position="66"/>
    </location>
</feature>
<gene>
    <name evidence="2" type="ORF">Q4F19_08380</name>
</gene>
<dbReference type="Proteomes" id="UP001169764">
    <property type="component" value="Unassembled WGS sequence"/>
</dbReference>
<accession>A0ABT8Y7W5</accession>
<organism evidence="2 3">
    <name type="scientific">Sphingomonas natans</name>
    <dbReference type="NCBI Taxonomy" id="3063330"/>
    <lineage>
        <taxon>Bacteria</taxon>
        <taxon>Pseudomonadati</taxon>
        <taxon>Pseudomonadota</taxon>
        <taxon>Alphaproteobacteria</taxon>
        <taxon>Sphingomonadales</taxon>
        <taxon>Sphingomonadaceae</taxon>
        <taxon>Sphingomonas</taxon>
    </lineage>
</organism>
<evidence type="ECO:0000313" key="2">
    <source>
        <dbReference type="EMBL" id="MDO6414395.1"/>
    </source>
</evidence>
<proteinExistence type="predicted"/>
<evidence type="ECO:0000259" key="1">
    <source>
        <dbReference type="Pfam" id="PF26107"/>
    </source>
</evidence>
<reference evidence="2" key="1">
    <citation type="submission" date="2023-07" db="EMBL/GenBank/DDBJ databases">
        <authorList>
            <person name="Kim M."/>
        </authorList>
    </citation>
    <scope>NUCLEOTIDE SEQUENCE</scope>
    <source>
        <strain evidence="2">BIUV-7</strain>
    </source>
</reference>
<dbReference type="EMBL" id="JAUOTP010000003">
    <property type="protein sequence ID" value="MDO6414395.1"/>
    <property type="molecule type" value="Genomic_DNA"/>
</dbReference>
<dbReference type="InterPro" id="IPR059020">
    <property type="entry name" value="CapW_CTD"/>
</dbReference>
<evidence type="ECO:0000313" key="3">
    <source>
        <dbReference type="Proteomes" id="UP001169764"/>
    </source>
</evidence>
<name>A0ABT8Y7W5_9SPHN</name>
<protein>
    <recommendedName>
        <fullName evidence="1">DNA-binding transcriptional repressor CapW C-terminal dimerisation domain-containing protein</fullName>
    </recommendedName>
</protein>
<dbReference type="RefSeq" id="WP_303541531.1">
    <property type="nucleotide sequence ID" value="NZ_JAUOTP010000003.1"/>
</dbReference>
<dbReference type="Pfam" id="PF26107">
    <property type="entry name" value="BrxR_CTD"/>
    <property type="match status" value="1"/>
</dbReference>
<keyword evidence="3" id="KW-1185">Reference proteome</keyword>
<sequence length="78" mass="8797">MIGPHPGLGDNQRAGVEKDCAMKSGTKWLEVRYAMLFYPLKRLSLLDKPETKAARTQHIIFVNAGETDQALRRADWAL</sequence>
<comment type="caution">
    <text evidence="2">The sequence shown here is derived from an EMBL/GenBank/DDBJ whole genome shotgun (WGS) entry which is preliminary data.</text>
</comment>